<dbReference type="Proteomes" id="UP000282876">
    <property type="component" value="Unassembled WGS sequence"/>
</dbReference>
<comment type="caution">
    <text evidence="1">The sequence shown here is derived from an EMBL/GenBank/DDBJ whole genome shotgun (WGS) entry which is preliminary data.</text>
</comment>
<reference evidence="1 2" key="1">
    <citation type="submission" date="2018-10" db="EMBL/GenBank/DDBJ databases">
        <title>Draft genome sequence of the microsporidian Tubulinosema ratisbonensis.</title>
        <authorList>
            <person name="Polonais V."/>
            <person name="Peyretaillade E."/>
            <person name="Niehus S."/>
            <person name="Wawrzyniak I."/>
            <person name="Franchet A."/>
            <person name="Gaspin C."/>
            <person name="Reichstadt M."/>
            <person name="Belser C."/>
            <person name="Labadie K."/>
            <person name="Delbac F."/>
            <person name="Ferrandon D."/>
        </authorList>
    </citation>
    <scope>NUCLEOTIDE SEQUENCE [LARGE SCALE GENOMIC DNA]</scope>
    <source>
        <strain evidence="1 2">Franzen</strain>
    </source>
</reference>
<protein>
    <submittedName>
        <fullName evidence="1">Uncharacterized protein</fullName>
    </submittedName>
</protein>
<evidence type="ECO:0000313" key="2">
    <source>
        <dbReference type="Proteomes" id="UP000282876"/>
    </source>
</evidence>
<gene>
    <name evidence="1" type="ORF">TUBRATIS_30990</name>
</gene>
<accession>A0A437AHB9</accession>
<dbReference type="AlphaFoldDB" id="A0A437AHB9"/>
<dbReference type="VEuPathDB" id="MicrosporidiaDB:TUBRATIS_30990"/>
<name>A0A437AHB9_9MICR</name>
<evidence type="ECO:0000313" key="1">
    <source>
        <dbReference type="EMBL" id="RVD90468.1"/>
    </source>
</evidence>
<sequence>MLTFYLELFFCSQLMLSNINEIIESTEKRKFDHDDNTLYNDIRFNKKPRIIADNFSQDIFQLDNDLKAPFLNKIDSSDIIATYKNPLISDTYMHPSKSNLKIDNPPHKNSKNNYLSDRTVDVVTSKGAFEKSNNVSNFQDSLIQKNNADFVSESNINCSVPDIDQTNLDNNFNLTSFSEKKEFTVKNLNDCTSQKIITKKTPPSSYKKTLLLKIKSLTKKDRSFSLPTDTFLQKLCNKSRNGRIFIVKGNSINPLLCEIKRVGVTLKTDPTSSKCYKTEIPPQTTDYLERVMKRIPVSTNSRFYILSRKENSLLPLILRVESNSNFRFDILHVFYMKNINDEFDFYFSEFGVISEFHKIYTVFFEDEIMLSRFRHIKSIQNNILSELRCIDKCIMNFNNYFVNYKNMYLFLNKGIFARFEYNTLDKTLPSPLKILTDLISTIFADPYFEIFLILFPELSYVKKFLECQGYTRLPLSKTYLPFTILRFKFELLKSKI</sequence>
<keyword evidence="2" id="KW-1185">Reference proteome</keyword>
<organism evidence="1 2">
    <name type="scientific">Tubulinosema ratisbonensis</name>
    <dbReference type="NCBI Taxonomy" id="291195"/>
    <lineage>
        <taxon>Eukaryota</taxon>
        <taxon>Fungi</taxon>
        <taxon>Fungi incertae sedis</taxon>
        <taxon>Microsporidia</taxon>
        <taxon>Tubulinosematoidea</taxon>
        <taxon>Tubulinosematidae</taxon>
        <taxon>Tubulinosema</taxon>
    </lineage>
</organism>
<proteinExistence type="predicted"/>
<dbReference type="EMBL" id="RCSS01000942">
    <property type="protein sequence ID" value="RVD90468.1"/>
    <property type="molecule type" value="Genomic_DNA"/>
</dbReference>